<evidence type="ECO:0000256" key="1">
    <source>
        <dbReference type="SAM" id="MobiDB-lite"/>
    </source>
</evidence>
<feature type="compositionally biased region" description="Low complexity" evidence="1">
    <location>
        <begin position="14"/>
        <end position="30"/>
    </location>
</feature>
<protein>
    <submittedName>
        <fullName evidence="2">Uncharacterized protein</fullName>
    </submittedName>
</protein>
<dbReference type="AlphaFoldDB" id="A0A8X7NQT3"/>
<name>A0A8X7NQT3_CANPA</name>
<reference evidence="2" key="1">
    <citation type="submission" date="2020-03" db="EMBL/GenBank/DDBJ databases">
        <title>FDA dAtabase for Regulatory Grade micrObial Sequences (FDA-ARGOS): Supporting development and validation of Infectious Disease Dx tests.</title>
        <authorList>
            <person name="Campos J."/>
            <person name="Goldberg B."/>
            <person name="Tallon L."/>
            <person name="Sadzewicz L."/>
            <person name="Vavikolanu K."/>
            <person name="Mehta A."/>
            <person name="Aluvathingal J."/>
            <person name="Nadendla S."/>
            <person name="Nandy P."/>
            <person name="Geyer C."/>
            <person name="Yan Y."/>
            <person name="Sichtig H."/>
        </authorList>
    </citation>
    <scope>NUCLEOTIDE SEQUENCE [LARGE SCALE GENOMIC DNA]</scope>
    <source>
        <strain evidence="2">FDAARGOS_652</strain>
    </source>
</reference>
<sequence>MRNMRNNSTIKIESNGGDNQQSINNNNNNNDENELNDNFAGDDFVPTELNGVNIAAETDAIKSENSS</sequence>
<feature type="region of interest" description="Disordered" evidence="1">
    <location>
        <begin position="1"/>
        <end position="46"/>
    </location>
</feature>
<organism evidence="2 3">
    <name type="scientific">Candida parapsilosis</name>
    <name type="common">Yeast</name>
    <dbReference type="NCBI Taxonomy" id="5480"/>
    <lineage>
        <taxon>Eukaryota</taxon>
        <taxon>Fungi</taxon>
        <taxon>Dikarya</taxon>
        <taxon>Ascomycota</taxon>
        <taxon>Saccharomycotina</taxon>
        <taxon>Pichiomycetes</taxon>
        <taxon>Debaryomycetaceae</taxon>
        <taxon>Candida/Lodderomyces clade</taxon>
        <taxon>Candida</taxon>
    </lineage>
</organism>
<evidence type="ECO:0000313" key="3">
    <source>
        <dbReference type="Proteomes" id="UP000590412"/>
    </source>
</evidence>
<proteinExistence type="predicted"/>
<gene>
    <name evidence="2" type="ORF">FOB60_001422</name>
</gene>
<feature type="compositionally biased region" description="Polar residues" evidence="1">
    <location>
        <begin position="1"/>
        <end position="12"/>
    </location>
</feature>
<comment type="caution">
    <text evidence="2">The sequence shown here is derived from an EMBL/GenBank/DDBJ whole genome shotgun (WGS) entry which is preliminary data.</text>
</comment>
<evidence type="ECO:0000313" key="2">
    <source>
        <dbReference type="EMBL" id="KAF6057960.1"/>
    </source>
</evidence>
<dbReference type="Proteomes" id="UP000590412">
    <property type="component" value="Unassembled WGS sequence"/>
</dbReference>
<dbReference type="EMBL" id="JABWAB010000002">
    <property type="protein sequence ID" value="KAF6057960.1"/>
    <property type="molecule type" value="Genomic_DNA"/>
</dbReference>
<accession>A0A8X7NQT3</accession>